<evidence type="ECO:0000256" key="3">
    <source>
        <dbReference type="ARBA" id="ARBA00022692"/>
    </source>
</evidence>
<evidence type="ECO:0000256" key="9">
    <source>
        <dbReference type="SAM" id="Phobius"/>
    </source>
</evidence>
<dbReference type="PROSITE" id="PS00889">
    <property type="entry name" value="CNMP_BINDING_2"/>
    <property type="match status" value="1"/>
</dbReference>
<gene>
    <name evidence="11" type="ORF">SPRG_14918</name>
</gene>
<dbReference type="Gene3D" id="2.60.120.10">
    <property type="entry name" value="Jelly Rolls"/>
    <property type="match status" value="1"/>
</dbReference>
<dbReference type="PANTHER" id="PTHR45638">
    <property type="entry name" value="CYCLIC NUCLEOTIDE-GATED CATION CHANNEL SUBUNIT A"/>
    <property type="match status" value="1"/>
</dbReference>
<dbReference type="InterPro" id="IPR005821">
    <property type="entry name" value="Ion_trans_dom"/>
</dbReference>
<dbReference type="CDD" id="cd00038">
    <property type="entry name" value="CAP_ED"/>
    <property type="match status" value="1"/>
</dbReference>
<sequence>MPRRPSLSARLSGFAHASLSSGSSMARLSGLIKSQRVLPMVPRRTIDGPMLPDAPKPTLRRTLTLRDRVTQVKLQAKGAERRLCHLASSRKSLQPTVGDSLKSKRWKRASSVFLGRGSLTLPIGRRQSLIRRSEEMKAHQEMIGIFNLRQTKRPSFRRRSRSAASSHAALWDVIHPTASLLKAWRSLILLLLLYEAVHIPFAIAIDPDLRGTPWQVFHYVVDVLFALDVLVTFNIAYYEQDPRDEQRTLTLKYSSSISAKDKYLVRSRSRIACHYAQSWLLLDLLAVIPIDLIETLLHVRMADIQDAVLLKATRIPRVLGILRLAKALKTDGPLWWWLEFSTGSVLTRLMRLILIVMYMDHICACIWYAIASAPGGWGDLHFDPTSLRYTYARCYYSCMMALLGQDILPTSLNEMVFLTFVSIAGSVAMATVYGDVAIVVSSLYANSTKYREKMEDVYESMQHLGLPQEVQQRVHLYYTYLWQQYHTLDGRSAPFVSELSTNLQREVMLYLNAKMIRSVPLMQECSPEVVQEIVLQLETRVYMPEDFIINIGETGFEMFFVQRGECEVLVEAGGRDKRVIKLISVGDYFGEIALLMDCRRTACVRAKTFCVLCVLHRTGFRQIIARHKDDRQKLESLIMEKYKNDAVKPNVAKPAAAPDAARRPTHHVPPHVAGTDKAALRMLCDATTCLHDVTSRINKMEQSIETLTQAVRLLTVAREAVMHHPTAVTRQTIMLPSRGPAMQRVDEILPSVATKSVADDLLVTDLDGSLRQHKRRITVVHQVDNVAPSEAIKPLTTETIAPAHHADVFRDEATLREQIFSNLDRVEKALLEDACETQQSSSQTSEERPLF</sequence>
<evidence type="ECO:0000256" key="5">
    <source>
        <dbReference type="ARBA" id="ARBA00023065"/>
    </source>
</evidence>
<proteinExistence type="predicted"/>
<evidence type="ECO:0000256" key="8">
    <source>
        <dbReference type="ARBA" id="ARBA00023303"/>
    </source>
</evidence>
<dbReference type="EMBL" id="KK583395">
    <property type="protein sequence ID" value="KDO18782.1"/>
    <property type="molecule type" value="Genomic_DNA"/>
</dbReference>
<evidence type="ECO:0000313" key="11">
    <source>
        <dbReference type="EMBL" id="KDO18782.1"/>
    </source>
</evidence>
<dbReference type="PROSITE" id="PS50042">
    <property type="entry name" value="CNMP_BINDING_3"/>
    <property type="match status" value="1"/>
</dbReference>
<dbReference type="Gene3D" id="1.10.287.630">
    <property type="entry name" value="Helix hairpin bin"/>
    <property type="match status" value="1"/>
</dbReference>
<evidence type="ECO:0000256" key="4">
    <source>
        <dbReference type="ARBA" id="ARBA00022989"/>
    </source>
</evidence>
<keyword evidence="8" id="KW-0407">Ion channel</keyword>
<evidence type="ECO:0000256" key="1">
    <source>
        <dbReference type="ARBA" id="ARBA00004141"/>
    </source>
</evidence>
<feature type="transmembrane region" description="Helical" evidence="9">
    <location>
        <begin position="416"/>
        <end position="444"/>
    </location>
</feature>
<keyword evidence="4 9" id="KW-1133">Transmembrane helix</keyword>
<dbReference type="Proteomes" id="UP000030745">
    <property type="component" value="Unassembled WGS sequence"/>
</dbReference>
<dbReference type="OrthoDB" id="75615at2759"/>
<keyword evidence="5" id="KW-0406">Ion transport</keyword>
<dbReference type="InterPro" id="IPR018488">
    <property type="entry name" value="cNMP-bd_CS"/>
</dbReference>
<dbReference type="SUPFAM" id="SSF51206">
    <property type="entry name" value="cAMP-binding domain-like"/>
    <property type="match status" value="1"/>
</dbReference>
<feature type="domain" description="Cyclic nucleotide-binding" evidence="10">
    <location>
        <begin position="521"/>
        <end position="641"/>
    </location>
</feature>
<keyword evidence="7" id="KW-1071">Ligand-gated ion channel</keyword>
<dbReference type="InterPro" id="IPR014710">
    <property type="entry name" value="RmlC-like_jellyroll"/>
</dbReference>
<dbReference type="RefSeq" id="XP_012210504.1">
    <property type="nucleotide sequence ID" value="XM_012355114.1"/>
</dbReference>
<evidence type="ECO:0000256" key="2">
    <source>
        <dbReference type="ARBA" id="ARBA00022448"/>
    </source>
</evidence>
<dbReference type="PROSITE" id="PS00888">
    <property type="entry name" value="CNMP_BINDING_1"/>
    <property type="match status" value="1"/>
</dbReference>
<dbReference type="GO" id="GO:0016020">
    <property type="term" value="C:membrane"/>
    <property type="evidence" value="ECO:0007669"/>
    <property type="project" value="UniProtKB-SubCell"/>
</dbReference>
<organism evidence="11 12">
    <name type="scientific">Saprolegnia parasitica (strain CBS 223.65)</name>
    <dbReference type="NCBI Taxonomy" id="695850"/>
    <lineage>
        <taxon>Eukaryota</taxon>
        <taxon>Sar</taxon>
        <taxon>Stramenopiles</taxon>
        <taxon>Oomycota</taxon>
        <taxon>Saprolegniomycetes</taxon>
        <taxon>Saprolegniales</taxon>
        <taxon>Saprolegniaceae</taxon>
        <taxon>Saprolegnia</taxon>
    </lineage>
</organism>
<evidence type="ECO:0000259" key="10">
    <source>
        <dbReference type="PROSITE" id="PS50042"/>
    </source>
</evidence>
<protein>
    <recommendedName>
        <fullName evidence="10">Cyclic nucleotide-binding domain-containing protein</fullName>
    </recommendedName>
</protein>
<evidence type="ECO:0000256" key="6">
    <source>
        <dbReference type="ARBA" id="ARBA00023136"/>
    </source>
</evidence>
<accession>A0A067BW14</accession>
<dbReference type="VEuPathDB" id="FungiDB:SPRG_14918"/>
<keyword evidence="6 9" id="KW-0472">Membrane</keyword>
<dbReference type="InterPro" id="IPR050866">
    <property type="entry name" value="CNG_cation_channel"/>
</dbReference>
<dbReference type="PANTHER" id="PTHR45638:SF11">
    <property type="entry name" value="CYCLIC NUCLEOTIDE-GATED CATION CHANNEL SUBUNIT A"/>
    <property type="match status" value="1"/>
</dbReference>
<feature type="transmembrane region" description="Helical" evidence="9">
    <location>
        <begin position="187"/>
        <end position="205"/>
    </location>
</feature>
<name>A0A067BW14_SAPPC</name>
<reference evidence="11 12" key="1">
    <citation type="journal article" date="2013" name="PLoS Genet.">
        <title>Distinctive expansion of potential virulence genes in the genome of the oomycete fish pathogen Saprolegnia parasitica.</title>
        <authorList>
            <person name="Jiang R.H."/>
            <person name="de Bruijn I."/>
            <person name="Haas B.J."/>
            <person name="Belmonte R."/>
            <person name="Lobach L."/>
            <person name="Christie J."/>
            <person name="van den Ackerveken G."/>
            <person name="Bottin A."/>
            <person name="Bulone V."/>
            <person name="Diaz-Moreno S.M."/>
            <person name="Dumas B."/>
            <person name="Fan L."/>
            <person name="Gaulin E."/>
            <person name="Govers F."/>
            <person name="Grenville-Briggs L.J."/>
            <person name="Horner N.R."/>
            <person name="Levin J.Z."/>
            <person name="Mammella M."/>
            <person name="Meijer H.J."/>
            <person name="Morris P."/>
            <person name="Nusbaum C."/>
            <person name="Oome S."/>
            <person name="Phillips A.J."/>
            <person name="van Rooyen D."/>
            <person name="Rzeszutek E."/>
            <person name="Saraiva M."/>
            <person name="Secombes C.J."/>
            <person name="Seidl M.F."/>
            <person name="Snel B."/>
            <person name="Stassen J.H."/>
            <person name="Sykes S."/>
            <person name="Tripathy S."/>
            <person name="van den Berg H."/>
            <person name="Vega-Arreguin J.C."/>
            <person name="Wawra S."/>
            <person name="Young S.K."/>
            <person name="Zeng Q."/>
            <person name="Dieguez-Uribeondo J."/>
            <person name="Russ C."/>
            <person name="Tyler B.M."/>
            <person name="van West P."/>
        </authorList>
    </citation>
    <scope>NUCLEOTIDE SEQUENCE [LARGE SCALE GENOMIC DNA]</scope>
    <source>
        <strain evidence="11 12">CBS 223.65</strain>
    </source>
</reference>
<dbReference type="GO" id="GO:0005221">
    <property type="term" value="F:intracellularly cyclic nucleotide-activated monoatomic cation channel activity"/>
    <property type="evidence" value="ECO:0007669"/>
    <property type="project" value="InterPro"/>
</dbReference>
<dbReference type="InterPro" id="IPR018490">
    <property type="entry name" value="cNMP-bd_dom_sf"/>
</dbReference>
<feature type="transmembrane region" description="Helical" evidence="9">
    <location>
        <begin position="217"/>
        <end position="237"/>
    </location>
</feature>
<evidence type="ECO:0000313" key="12">
    <source>
        <dbReference type="Proteomes" id="UP000030745"/>
    </source>
</evidence>
<keyword evidence="3 9" id="KW-0812">Transmembrane</keyword>
<dbReference type="Gene3D" id="1.10.287.70">
    <property type="match status" value="1"/>
</dbReference>
<dbReference type="Pfam" id="PF00520">
    <property type="entry name" value="Ion_trans"/>
    <property type="match status" value="1"/>
</dbReference>
<dbReference type="SUPFAM" id="SSF81324">
    <property type="entry name" value="Voltage-gated potassium channels"/>
    <property type="match status" value="1"/>
</dbReference>
<dbReference type="AlphaFoldDB" id="A0A067BW14"/>
<keyword evidence="12" id="KW-1185">Reference proteome</keyword>
<evidence type="ECO:0000256" key="7">
    <source>
        <dbReference type="ARBA" id="ARBA00023286"/>
    </source>
</evidence>
<dbReference type="Pfam" id="PF00027">
    <property type="entry name" value="cNMP_binding"/>
    <property type="match status" value="1"/>
</dbReference>
<comment type="subcellular location">
    <subcellularLocation>
        <location evidence="1">Membrane</location>
        <topology evidence="1">Multi-pass membrane protein</topology>
    </subcellularLocation>
</comment>
<dbReference type="SMART" id="SM00100">
    <property type="entry name" value="cNMP"/>
    <property type="match status" value="1"/>
</dbReference>
<feature type="transmembrane region" description="Helical" evidence="9">
    <location>
        <begin position="349"/>
        <end position="370"/>
    </location>
</feature>
<dbReference type="GO" id="GO:0044877">
    <property type="term" value="F:protein-containing complex binding"/>
    <property type="evidence" value="ECO:0007669"/>
    <property type="project" value="TreeGrafter"/>
</dbReference>
<dbReference type="InterPro" id="IPR000595">
    <property type="entry name" value="cNMP-bd_dom"/>
</dbReference>
<dbReference type="OMA" id="QRDMIEN"/>
<keyword evidence="2" id="KW-0813">Transport</keyword>
<dbReference type="KEGG" id="spar:SPRG_14918"/>
<dbReference type="GeneID" id="24136697"/>